<dbReference type="EMBL" id="VOOR01000010">
    <property type="protein sequence ID" value="TXB64915.1"/>
    <property type="molecule type" value="Genomic_DNA"/>
</dbReference>
<comment type="caution">
    <text evidence="7">The sequence shown here is derived from an EMBL/GenBank/DDBJ whole genome shotgun (WGS) entry which is preliminary data.</text>
</comment>
<keyword evidence="2" id="KW-0997">Cell inner membrane</keyword>
<dbReference type="Pfam" id="PF00149">
    <property type="entry name" value="Metallophos"/>
    <property type="match status" value="1"/>
</dbReference>
<keyword evidence="1" id="KW-1003">Cell membrane</keyword>
<dbReference type="InterPro" id="IPR043461">
    <property type="entry name" value="LpxH-like"/>
</dbReference>
<dbReference type="AlphaFoldDB" id="A0A5C6RSH4"/>
<evidence type="ECO:0000259" key="6">
    <source>
        <dbReference type="Pfam" id="PF00149"/>
    </source>
</evidence>
<dbReference type="RefSeq" id="WP_147166682.1">
    <property type="nucleotide sequence ID" value="NZ_VOOR01000010.1"/>
</dbReference>
<dbReference type="CDD" id="cd07398">
    <property type="entry name" value="MPP_YbbF-LpxH"/>
    <property type="match status" value="1"/>
</dbReference>
<dbReference type="GO" id="GO:0016020">
    <property type="term" value="C:membrane"/>
    <property type="evidence" value="ECO:0007669"/>
    <property type="project" value="GOC"/>
</dbReference>
<dbReference type="InterPro" id="IPR004843">
    <property type="entry name" value="Calcineurin-like_PHP"/>
</dbReference>
<evidence type="ECO:0000256" key="1">
    <source>
        <dbReference type="ARBA" id="ARBA00022475"/>
    </source>
</evidence>
<keyword evidence="8" id="KW-1185">Reference proteome</keyword>
<dbReference type="GO" id="GO:0046872">
    <property type="term" value="F:metal ion binding"/>
    <property type="evidence" value="ECO:0007669"/>
    <property type="project" value="UniProtKB-KW"/>
</dbReference>
<dbReference type="PANTHER" id="PTHR34990">
    <property type="entry name" value="UDP-2,3-DIACYLGLUCOSAMINE HYDROLASE-RELATED"/>
    <property type="match status" value="1"/>
</dbReference>
<evidence type="ECO:0000256" key="2">
    <source>
        <dbReference type="ARBA" id="ARBA00022519"/>
    </source>
</evidence>
<name>A0A5C6RSH4_9BACT</name>
<keyword evidence="4" id="KW-0472">Membrane</keyword>
<gene>
    <name evidence="7" type="ORF">FRY97_06735</name>
</gene>
<keyword evidence="3" id="KW-0479">Metal-binding</keyword>
<reference evidence="7 8" key="1">
    <citation type="submission" date="2019-08" db="EMBL/GenBank/DDBJ databases">
        <title>Genome of Phaeodactylibacter luteus.</title>
        <authorList>
            <person name="Bowman J.P."/>
        </authorList>
    </citation>
    <scope>NUCLEOTIDE SEQUENCE [LARGE SCALE GENOMIC DNA]</scope>
    <source>
        <strain evidence="7 8">KCTC 42180</strain>
    </source>
</reference>
<proteinExistence type="predicted"/>
<dbReference type="OrthoDB" id="9802481at2"/>
<accession>A0A5C6RSH4</accession>
<sequence length="291" mass="33905">MKRELDIVIISDVHLGTYGCHAKELLNYLKSIKPETLILNGDFVDMWQFRKRYFPKEHIQVIQRILKMAAKGTKVYYITGNHDDALRRYSDFSSGNIHLRDKLLLQLKDKTYWIFHGDIFDLFIQYSPFISKLGGKGYDWLIVLNRFINKARMAMGKPRMSFAKRIKASVKEAIKFIGDFEDTAIQLAAEKEYDYVICGHIHRAQMRTETVNGRQVSYLNSGDWVESLTALEYNWGRWSIYEYDEADYEVVSPKLQVKGQHTENAELLDEDLAGHISTEDIFQQITQQGGR</sequence>
<dbReference type="Proteomes" id="UP000321580">
    <property type="component" value="Unassembled WGS sequence"/>
</dbReference>
<dbReference type="PANTHER" id="PTHR34990:SF2">
    <property type="entry name" value="BLL8164 PROTEIN"/>
    <property type="match status" value="1"/>
</dbReference>
<evidence type="ECO:0000256" key="4">
    <source>
        <dbReference type="ARBA" id="ARBA00023136"/>
    </source>
</evidence>
<dbReference type="SUPFAM" id="SSF56300">
    <property type="entry name" value="Metallo-dependent phosphatases"/>
    <property type="match status" value="1"/>
</dbReference>
<dbReference type="GO" id="GO:0008758">
    <property type="term" value="F:UDP-2,3-diacylglucosamine hydrolase activity"/>
    <property type="evidence" value="ECO:0007669"/>
    <property type="project" value="TreeGrafter"/>
</dbReference>
<dbReference type="GO" id="GO:0009245">
    <property type="term" value="P:lipid A biosynthetic process"/>
    <property type="evidence" value="ECO:0007669"/>
    <property type="project" value="TreeGrafter"/>
</dbReference>
<evidence type="ECO:0000313" key="7">
    <source>
        <dbReference type="EMBL" id="TXB64915.1"/>
    </source>
</evidence>
<evidence type="ECO:0000313" key="8">
    <source>
        <dbReference type="Proteomes" id="UP000321580"/>
    </source>
</evidence>
<protein>
    <submittedName>
        <fullName evidence="7">UDP-2,3-diacylglucosamine diphosphatase</fullName>
    </submittedName>
</protein>
<organism evidence="7 8">
    <name type="scientific">Phaeodactylibacter luteus</name>
    <dbReference type="NCBI Taxonomy" id="1564516"/>
    <lineage>
        <taxon>Bacteria</taxon>
        <taxon>Pseudomonadati</taxon>
        <taxon>Bacteroidota</taxon>
        <taxon>Saprospiria</taxon>
        <taxon>Saprospirales</taxon>
        <taxon>Haliscomenobacteraceae</taxon>
        <taxon>Phaeodactylibacter</taxon>
    </lineage>
</organism>
<dbReference type="Gene3D" id="3.60.21.10">
    <property type="match status" value="1"/>
</dbReference>
<evidence type="ECO:0000256" key="3">
    <source>
        <dbReference type="ARBA" id="ARBA00022723"/>
    </source>
</evidence>
<feature type="domain" description="Calcineurin-like phosphoesterase" evidence="6">
    <location>
        <begin position="7"/>
        <end position="203"/>
    </location>
</feature>
<keyword evidence="5" id="KW-0464">Manganese</keyword>
<evidence type="ECO:0000256" key="5">
    <source>
        <dbReference type="ARBA" id="ARBA00023211"/>
    </source>
</evidence>
<dbReference type="InterPro" id="IPR029052">
    <property type="entry name" value="Metallo-depent_PP-like"/>
</dbReference>